<dbReference type="OrthoDB" id="5863233at2759"/>
<organism evidence="3">
    <name type="scientific">Haemonchus placei</name>
    <name type="common">Barber's pole worm</name>
    <dbReference type="NCBI Taxonomy" id="6290"/>
    <lineage>
        <taxon>Eukaryota</taxon>
        <taxon>Metazoa</taxon>
        <taxon>Ecdysozoa</taxon>
        <taxon>Nematoda</taxon>
        <taxon>Chromadorea</taxon>
        <taxon>Rhabditida</taxon>
        <taxon>Rhabditina</taxon>
        <taxon>Rhabditomorpha</taxon>
        <taxon>Strongyloidea</taxon>
        <taxon>Trichostrongylidae</taxon>
        <taxon>Haemonchus</taxon>
    </lineage>
</organism>
<dbReference type="Proteomes" id="UP000268014">
    <property type="component" value="Unassembled WGS sequence"/>
</dbReference>
<name>A0A0N4WWI1_HAEPC</name>
<dbReference type="WBParaSite" id="HPLM_0001611401-mRNA-1">
    <property type="protein sequence ID" value="HPLM_0001611401-mRNA-1"/>
    <property type="gene ID" value="HPLM_0001611401"/>
</dbReference>
<reference evidence="3" key="1">
    <citation type="submission" date="2017-02" db="UniProtKB">
        <authorList>
            <consortium name="WormBaseParasite"/>
        </authorList>
    </citation>
    <scope>IDENTIFICATION</scope>
</reference>
<reference evidence="1 2" key="2">
    <citation type="submission" date="2018-11" db="EMBL/GenBank/DDBJ databases">
        <authorList>
            <consortium name="Pathogen Informatics"/>
        </authorList>
    </citation>
    <scope>NUCLEOTIDE SEQUENCE [LARGE SCALE GENOMIC DNA]</scope>
    <source>
        <strain evidence="1 2">MHpl1</strain>
    </source>
</reference>
<gene>
    <name evidence="1" type="ORF">HPLM_LOCUS16106</name>
</gene>
<evidence type="ECO:0000313" key="1">
    <source>
        <dbReference type="EMBL" id="VDO58857.1"/>
    </source>
</evidence>
<dbReference type="AlphaFoldDB" id="A0A0N4WWI1"/>
<evidence type="ECO:0000313" key="3">
    <source>
        <dbReference type="WBParaSite" id="HPLM_0001611401-mRNA-1"/>
    </source>
</evidence>
<evidence type="ECO:0000313" key="2">
    <source>
        <dbReference type="Proteomes" id="UP000268014"/>
    </source>
</evidence>
<keyword evidence="2" id="KW-1185">Reference proteome</keyword>
<sequence length="160" mass="18727">MAKVTRTLEQGVWSIKLGTESVIGRPYDIHCWCKVDVCTLATESLFPSHFVVPYKVTSWTSDWNSLDAAEGNNNNGKGSHNTRMERQYNLHHGVRVKSHHIEDPVCIRNYRRGQQKWIPAQVKNRYGRVLYDVLTEDEQFWRRHINQMRTRSQRSATDQA</sequence>
<dbReference type="EMBL" id="UZAF01019281">
    <property type="protein sequence ID" value="VDO58857.1"/>
    <property type="molecule type" value="Genomic_DNA"/>
</dbReference>
<accession>A0A0N4WWI1</accession>
<protein>
    <submittedName>
        <fullName evidence="3">Agenet domain-containing protein</fullName>
    </submittedName>
</protein>
<proteinExistence type="predicted"/>